<dbReference type="EMBL" id="JH598543">
    <property type="status" value="NOT_ANNOTATED_CDS"/>
    <property type="molecule type" value="Genomic_DNA"/>
</dbReference>
<organism evidence="1 2">
    <name type="scientific">Hyaloperonospora arabidopsidis (strain Emoy2)</name>
    <name type="common">Downy mildew agent</name>
    <name type="synonym">Peronospora arabidopsidis</name>
    <dbReference type="NCBI Taxonomy" id="559515"/>
    <lineage>
        <taxon>Eukaryota</taxon>
        <taxon>Sar</taxon>
        <taxon>Stramenopiles</taxon>
        <taxon>Oomycota</taxon>
        <taxon>Peronosporomycetes</taxon>
        <taxon>Peronosporales</taxon>
        <taxon>Peronosporaceae</taxon>
        <taxon>Hyaloperonospora</taxon>
    </lineage>
</organism>
<keyword evidence="2" id="KW-1185">Reference proteome</keyword>
<reference evidence="2" key="1">
    <citation type="journal article" date="2010" name="Science">
        <title>Signatures of adaptation to obligate biotrophy in the Hyaloperonospora arabidopsidis genome.</title>
        <authorList>
            <person name="Baxter L."/>
            <person name="Tripathy S."/>
            <person name="Ishaque N."/>
            <person name="Boot N."/>
            <person name="Cabral A."/>
            <person name="Kemen E."/>
            <person name="Thines M."/>
            <person name="Ah-Fong A."/>
            <person name="Anderson R."/>
            <person name="Badejoko W."/>
            <person name="Bittner-Eddy P."/>
            <person name="Boore J.L."/>
            <person name="Chibucos M.C."/>
            <person name="Coates M."/>
            <person name="Dehal P."/>
            <person name="Delehaunty K."/>
            <person name="Dong S."/>
            <person name="Downton P."/>
            <person name="Dumas B."/>
            <person name="Fabro G."/>
            <person name="Fronick C."/>
            <person name="Fuerstenberg S.I."/>
            <person name="Fulton L."/>
            <person name="Gaulin E."/>
            <person name="Govers F."/>
            <person name="Hughes L."/>
            <person name="Humphray S."/>
            <person name="Jiang R.H."/>
            <person name="Judelson H."/>
            <person name="Kamoun S."/>
            <person name="Kyung K."/>
            <person name="Meijer H."/>
            <person name="Minx P."/>
            <person name="Morris P."/>
            <person name="Nelson J."/>
            <person name="Phuntumart V."/>
            <person name="Qutob D."/>
            <person name="Rehmany A."/>
            <person name="Rougon-Cardoso A."/>
            <person name="Ryden P."/>
            <person name="Torto-Alalibo T."/>
            <person name="Studholme D."/>
            <person name="Wang Y."/>
            <person name="Win J."/>
            <person name="Wood J."/>
            <person name="Clifton S.W."/>
            <person name="Rogers J."/>
            <person name="Van den Ackerveken G."/>
            <person name="Jones J.D."/>
            <person name="McDowell J.M."/>
            <person name="Beynon J."/>
            <person name="Tyler B.M."/>
        </authorList>
    </citation>
    <scope>NUCLEOTIDE SEQUENCE [LARGE SCALE GENOMIC DNA]</scope>
    <source>
        <strain evidence="2">Emoy2</strain>
    </source>
</reference>
<evidence type="ECO:0000313" key="1">
    <source>
        <dbReference type="EnsemblProtists" id="HpaP801759"/>
    </source>
</evidence>
<reference evidence="1" key="2">
    <citation type="submission" date="2015-06" db="UniProtKB">
        <authorList>
            <consortium name="EnsemblProtists"/>
        </authorList>
    </citation>
    <scope>IDENTIFICATION</scope>
    <source>
        <strain evidence="1">Emoy2</strain>
    </source>
</reference>
<dbReference type="HOGENOM" id="CLU_2578998_0_0_1"/>
<dbReference type="VEuPathDB" id="FungiDB:HpaG801759"/>
<dbReference type="AlphaFoldDB" id="M4B658"/>
<proteinExistence type="predicted"/>
<dbReference type="EnsemblProtists" id="HpaT801759">
    <property type="protein sequence ID" value="HpaP801759"/>
    <property type="gene ID" value="HpaG801759"/>
</dbReference>
<name>M4B658_HYAAE</name>
<evidence type="ECO:0000313" key="2">
    <source>
        <dbReference type="Proteomes" id="UP000011713"/>
    </source>
</evidence>
<dbReference type="Proteomes" id="UP000011713">
    <property type="component" value="Unassembled WGS sequence"/>
</dbReference>
<sequence length="81" mass="8995">MSWLFTGRCDVAPIPCSRIGLEATEKDMSDVTVIVDRFLKYLRVLNPLILLACGAFVGEANPYFEFCYSVLQTPSNVSTNS</sequence>
<dbReference type="InParanoid" id="M4B658"/>
<protein>
    <submittedName>
        <fullName evidence="1">Uncharacterized protein</fullName>
    </submittedName>
</protein>
<accession>M4B658</accession>